<gene>
    <name evidence="1" type="ORF">QFC20_000098</name>
</gene>
<sequence>MGRKKIVIKRLAEDRNRNVTFLKRKAGLMKKAWELSVLCGAEVSVIVFNSAGKLFEFSSVDSVEKAIDRYHAYSGPVERRKPEEFAAQQASGGGDNSDEDDDAPAASGSGINSGGAPITASGNMSLRGRDEWKEVTVPSYEHLPSPVDNGDQPQQRGLDGERPNIGPVDPRLYDRSSAISGPPFHPDHEPAMASYRINPRASEEILEQQRRAEQYRFLQMQAQMGHSGQPYAGQNGHQNMRLNGIGASGAPSWMGMGRNRQRSDMGEGTDSSRGEQLTSWAAVRDARTPSAPSLPMTSGSQPAMNALYSQRFNAHRQDLPSPSAAGPMANGNTGMHPHRVSPDHRHGLPAENVSAGDFTEPSMNPGIDFYTPYHLPTAQGMNPDGTLDWQRTAAAAQLQAALQAQQAQLAYLRQQKAQQLQWKELVAASGMDFAVNQFGARMAGQGNHGGLDQGQYSPQAQMPFGPSMPTDTASAGSSSAPPTGGFSWPANGNGGAHLDSWYNNLNQQPSSLRTDVRAGTGSSSIGAEGRAPEDVARAPSVSGGQGETDWNAVDAPPTGDSHSLRTDGNSVAGSQEDLKPAEEQNDRKRQNGGDLSENEQESKRSRVA</sequence>
<protein>
    <submittedName>
        <fullName evidence="1">Uncharacterized protein</fullName>
    </submittedName>
</protein>
<name>A0ACC2X1C9_9TREE</name>
<reference evidence="1" key="1">
    <citation type="submission" date="2023-04" db="EMBL/GenBank/DDBJ databases">
        <title>Draft Genome sequencing of Naganishia species isolated from polar environments using Oxford Nanopore Technology.</title>
        <authorList>
            <person name="Leo P."/>
            <person name="Venkateswaran K."/>
        </authorList>
    </citation>
    <scope>NUCLEOTIDE SEQUENCE</scope>
    <source>
        <strain evidence="1">MNA-CCFEE 5262</strain>
    </source>
</reference>
<comment type="caution">
    <text evidence="1">The sequence shown here is derived from an EMBL/GenBank/DDBJ whole genome shotgun (WGS) entry which is preliminary data.</text>
</comment>
<dbReference type="EMBL" id="JASBWS010000001">
    <property type="protein sequence ID" value="KAJ9117818.1"/>
    <property type="molecule type" value="Genomic_DNA"/>
</dbReference>
<evidence type="ECO:0000313" key="2">
    <source>
        <dbReference type="Proteomes" id="UP001230649"/>
    </source>
</evidence>
<accession>A0ACC2X1C9</accession>
<dbReference type="Proteomes" id="UP001230649">
    <property type="component" value="Unassembled WGS sequence"/>
</dbReference>
<organism evidence="1 2">
    <name type="scientific">Naganishia adeliensis</name>
    <dbReference type="NCBI Taxonomy" id="92952"/>
    <lineage>
        <taxon>Eukaryota</taxon>
        <taxon>Fungi</taxon>
        <taxon>Dikarya</taxon>
        <taxon>Basidiomycota</taxon>
        <taxon>Agaricomycotina</taxon>
        <taxon>Tremellomycetes</taxon>
        <taxon>Filobasidiales</taxon>
        <taxon>Filobasidiaceae</taxon>
        <taxon>Naganishia</taxon>
    </lineage>
</organism>
<evidence type="ECO:0000313" key="1">
    <source>
        <dbReference type="EMBL" id="KAJ9117818.1"/>
    </source>
</evidence>
<proteinExistence type="predicted"/>
<keyword evidence="2" id="KW-1185">Reference proteome</keyword>